<gene>
    <name evidence="1" type="ORF">N776_09930</name>
</gene>
<dbReference type="EMBL" id="AVBE01000002">
    <property type="protein sequence ID" value="PHJ36419.1"/>
    <property type="molecule type" value="Genomic_DNA"/>
</dbReference>
<proteinExistence type="predicted"/>
<accession>A0AA44ZHW2</accession>
<sequence length="63" mass="6969">MPSENLSDGIFAGKSVEDFAPAQAFHTARRIGRVSEGRCEMKRCGRRGCRHPAPNRRQSVIAV</sequence>
<protein>
    <submittedName>
        <fullName evidence="1">Uncharacterized protein</fullName>
    </submittedName>
</protein>
<dbReference type="Proteomes" id="UP000223296">
    <property type="component" value="Unassembled WGS sequence"/>
</dbReference>
<dbReference type="RefSeq" id="WP_014580443.1">
    <property type="nucleotide sequence ID" value="NZ_AVBE01000002.1"/>
</dbReference>
<organism evidence="1 2">
    <name type="scientific">Neisseria gonorrhoeae 3502</name>
    <dbReference type="NCBI Taxonomy" id="1193404"/>
    <lineage>
        <taxon>Bacteria</taxon>
        <taxon>Pseudomonadati</taxon>
        <taxon>Pseudomonadota</taxon>
        <taxon>Betaproteobacteria</taxon>
        <taxon>Neisseriales</taxon>
        <taxon>Neisseriaceae</taxon>
        <taxon>Neisseria</taxon>
    </lineage>
</organism>
<evidence type="ECO:0000313" key="1">
    <source>
        <dbReference type="EMBL" id="PHJ36419.1"/>
    </source>
</evidence>
<dbReference type="AlphaFoldDB" id="A0AA44ZHW2"/>
<name>A0AA44ZHW2_NEIGO</name>
<evidence type="ECO:0000313" key="2">
    <source>
        <dbReference type="Proteomes" id="UP000223296"/>
    </source>
</evidence>
<comment type="caution">
    <text evidence="1">The sequence shown here is derived from an EMBL/GenBank/DDBJ whole genome shotgun (WGS) entry which is preliminary data.</text>
</comment>
<dbReference type="GeneID" id="66754392"/>
<reference evidence="1 2" key="1">
    <citation type="submission" date="2013-08" db="EMBL/GenBank/DDBJ databases">
        <authorList>
            <person name="Trees D."/>
        </authorList>
    </citation>
    <scope>NUCLEOTIDE SEQUENCE [LARGE SCALE GENOMIC DNA]</scope>
    <source>
        <strain evidence="1 2">3502</strain>
    </source>
</reference>